<organism evidence="2 3">
    <name type="scientific">Gimesia algae</name>
    <dbReference type="NCBI Taxonomy" id="2527971"/>
    <lineage>
        <taxon>Bacteria</taxon>
        <taxon>Pseudomonadati</taxon>
        <taxon>Planctomycetota</taxon>
        <taxon>Planctomycetia</taxon>
        <taxon>Planctomycetales</taxon>
        <taxon>Planctomycetaceae</taxon>
        <taxon>Gimesia</taxon>
    </lineage>
</organism>
<keyword evidence="3" id="KW-1185">Reference proteome</keyword>
<feature type="signal peptide" evidence="1">
    <location>
        <begin position="1"/>
        <end position="25"/>
    </location>
</feature>
<dbReference type="RefSeq" id="WP_197995495.1">
    <property type="nucleotide sequence ID" value="NZ_CP036343.1"/>
</dbReference>
<sequence length="128" mass="13987" precursor="true">MRIRMLFAAAAVVACFSLMSSVSEAGGRITYYSSPFPYVGPAPVYSVPAPVNTAYYVPAMNGYYAPALVPAPVMTPVYYQPAPVIVQPVTTYYAPTPAYSYYAPGKVVYKSRGPRFLAPNYKTVVKYK</sequence>
<name>A0A517VJS8_9PLAN</name>
<keyword evidence="1" id="KW-0732">Signal</keyword>
<accession>A0A517VJS8</accession>
<dbReference type="EMBL" id="CP036343">
    <property type="protein sequence ID" value="QDT93281.1"/>
    <property type="molecule type" value="Genomic_DNA"/>
</dbReference>
<dbReference type="PROSITE" id="PS51257">
    <property type="entry name" value="PROKAR_LIPOPROTEIN"/>
    <property type="match status" value="1"/>
</dbReference>
<proteinExistence type="predicted"/>
<dbReference type="AlphaFoldDB" id="A0A517VJS8"/>
<feature type="chain" id="PRO_5021769271" evidence="1">
    <location>
        <begin position="26"/>
        <end position="128"/>
    </location>
</feature>
<reference evidence="2 3" key="1">
    <citation type="submission" date="2019-02" db="EMBL/GenBank/DDBJ databases">
        <title>Deep-cultivation of Planctomycetes and their phenomic and genomic characterization uncovers novel biology.</title>
        <authorList>
            <person name="Wiegand S."/>
            <person name="Jogler M."/>
            <person name="Boedeker C."/>
            <person name="Pinto D."/>
            <person name="Vollmers J."/>
            <person name="Rivas-Marin E."/>
            <person name="Kohn T."/>
            <person name="Peeters S.H."/>
            <person name="Heuer A."/>
            <person name="Rast P."/>
            <person name="Oberbeckmann S."/>
            <person name="Bunk B."/>
            <person name="Jeske O."/>
            <person name="Meyerdierks A."/>
            <person name="Storesund J.E."/>
            <person name="Kallscheuer N."/>
            <person name="Luecker S."/>
            <person name="Lage O.M."/>
            <person name="Pohl T."/>
            <person name="Merkel B.J."/>
            <person name="Hornburger P."/>
            <person name="Mueller R.-W."/>
            <person name="Bruemmer F."/>
            <person name="Labrenz M."/>
            <person name="Spormann A.M."/>
            <person name="Op den Camp H."/>
            <person name="Overmann J."/>
            <person name="Amann R."/>
            <person name="Jetten M.S.M."/>
            <person name="Mascher T."/>
            <person name="Medema M.H."/>
            <person name="Devos D.P."/>
            <person name="Kaster A.-K."/>
            <person name="Ovreas L."/>
            <person name="Rohde M."/>
            <person name="Galperin M.Y."/>
            <person name="Jogler C."/>
        </authorList>
    </citation>
    <scope>NUCLEOTIDE SEQUENCE [LARGE SCALE GENOMIC DNA]</scope>
    <source>
        <strain evidence="2 3">Pan161</strain>
    </source>
</reference>
<evidence type="ECO:0000256" key="1">
    <source>
        <dbReference type="SAM" id="SignalP"/>
    </source>
</evidence>
<dbReference type="KEGG" id="gax:Pan161_49600"/>
<evidence type="ECO:0000313" key="3">
    <source>
        <dbReference type="Proteomes" id="UP000316855"/>
    </source>
</evidence>
<protein>
    <submittedName>
        <fullName evidence="2">Uncharacterized protein</fullName>
    </submittedName>
</protein>
<evidence type="ECO:0000313" key="2">
    <source>
        <dbReference type="EMBL" id="QDT93281.1"/>
    </source>
</evidence>
<gene>
    <name evidence="2" type="ORF">Pan161_49600</name>
</gene>
<dbReference type="Proteomes" id="UP000316855">
    <property type="component" value="Chromosome"/>
</dbReference>